<dbReference type="Proteomes" id="UP000887565">
    <property type="component" value="Unplaced"/>
</dbReference>
<protein>
    <submittedName>
        <fullName evidence="2">Uncharacterized protein</fullName>
    </submittedName>
</protein>
<organism evidence="1 2">
    <name type="scientific">Romanomermis culicivorax</name>
    <name type="common">Nematode worm</name>
    <dbReference type="NCBI Taxonomy" id="13658"/>
    <lineage>
        <taxon>Eukaryota</taxon>
        <taxon>Metazoa</taxon>
        <taxon>Ecdysozoa</taxon>
        <taxon>Nematoda</taxon>
        <taxon>Enoplea</taxon>
        <taxon>Dorylaimia</taxon>
        <taxon>Mermithida</taxon>
        <taxon>Mermithoidea</taxon>
        <taxon>Mermithidae</taxon>
        <taxon>Romanomermis</taxon>
    </lineage>
</organism>
<dbReference type="AlphaFoldDB" id="A0A915HZS1"/>
<dbReference type="WBParaSite" id="nRc.2.0.1.t07375-RA">
    <property type="protein sequence ID" value="nRc.2.0.1.t07375-RA"/>
    <property type="gene ID" value="nRc.2.0.1.g07375"/>
</dbReference>
<evidence type="ECO:0000313" key="2">
    <source>
        <dbReference type="WBParaSite" id="nRc.2.0.1.t07375-RA"/>
    </source>
</evidence>
<keyword evidence="1" id="KW-1185">Reference proteome</keyword>
<accession>A0A915HZS1</accession>
<sequence>MFRDKQVDRQSRPRIFKYKEDASSGGSSVPPHTLQLLASQLVMRTIQGYEYGTADVPPMIRSISRKFIRKIEPTMMKKRQIKHSNRSSQYFLMLSDSRLFIPSYDKDSVRSLRRSHICLFGRNGSSTA</sequence>
<proteinExistence type="predicted"/>
<evidence type="ECO:0000313" key="1">
    <source>
        <dbReference type="Proteomes" id="UP000887565"/>
    </source>
</evidence>
<reference evidence="2" key="1">
    <citation type="submission" date="2022-11" db="UniProtKB">
        <authorList>
            <consortium name="WormBaseParasite"/>
        </authorList>
    </citation>
    <scope>IDENTIFICATION</scope>
</reference>
<name>A0A915HZS1_ROMCU</name>